<sequence>MYRAASRPICESLATGRYRAFSLVSSDSWLYRAIMVEISIVTAWYRSVMVDFDRRRPLLGSINLTAIGCGEASTTSYLCGEKKTGPLRGEKKTR</sequence>
<evidence type="ECO:0000313" key="1">
    <source>
        <dbReference type="EMBL" id="RRT35215.1"/>
    </source>
</evidence>
<proteinExistence type="predicted"/>
<dbReference type="EMBL" id="AMZH03025371">
    <property type="protein sequence ID" value="RRT35215.1"/>
    <property type="molecule type" value="Genomic_DNA"/>
</dbReference>
<accession>A0A426X6W6</accession>
<protein>
    <submittedName>
        <fullName evidence="1">Uncharacterized protein</fullName>
    </submittedName>
</protein>
<reference evidence="1 2" key="1">
    <citation type="journal article" date="2014" name="Agronomy (Basel)">
        <title>A Draft Genome Sequence for Ensete ventricosum, the Drought-Tolerant Tree Against Hunger.</title>
        <authorList>
            <person name="Harrison J."/>
            <person name="Moore K.A."/>
            <person name="Paszkiewicz K."/>
            <person name="Jones T."/>
            <person name="Grant M."/>
            <person name="Ambacheew D."/>
            <person name="Muzemil S."/>
            <person name="Studholme D.J."/>
        </authorList>
    </citation>
    <scope>NUCLEOTIDE SEQUENCE [LARGE SCALE GENOMIC DNA]</scope>
</reference>
<dbReference type="Proteomes" id="UP000287651">
    <property type="component" value="Unassembled WGS sequence"/>
</dbReference>
<gene>
    <name evidence="1" type="ORF">B296_00048060</name>
</gene>
<comment type="caution">
    <text evidence="1">The sequence shown here is derived from an EMBL/GenBank/DDBJ whole genome shotgun (WGS) entry which is preliminary data.</text>
</comment>
<organism evidence="1 2">
    <name type="scientific">Ensete ventricosum</name>
    <name type="common">Abyssinian banana</name>
    <name type="synonym">Musa ensete</name>
    <dbReference type="NCBI Taxonomy" id="4639"/>
    <lineage>
        <taxon>Eukaryota</taxon>
        <taxon>Viridiplantae</taxon>
        <taxon>Streptophyta</taxon>
        <taxon>Embryophyta</taxon>
        <taxon>Tracheophyta</taxon>
        <taxon>Spermatophyta</taxon>
        <taxon>Magnoliopsida</taxon>
        <taxon>Liliopsida</taxon>
        <taxon>Zingiberales</taxon>
        <taxon>Musaceae</taxon>
        <taxon>Ensete</taxon>
    </lineage>
</organism>
<name>A0A426X6W6_ENSVE</name>
<dbReference type="AlphaFoldDB" id="A0A426X6W6"/>
<evidence type="ECO:0000313" key="2">
    <source>
        <dbReference type="Proteomes" id="UP000287651"/>
    </source>
</evidence>